<proteinExistence type="predicted"/>
<dbReference type="RefSeq" id="XP_003687684.1">
    <property type="nucleotide sequence ID" value="XM_003687636.1"/>
</dbReference>
<name>G8BZC2_TETPH</name>
<protein>
    <submittedName>
        <fullName evidence="1">Uncharacterized protein</fullName>
    </submittedName>
</protein>
<accession>G8BZC2</accession>
<dbReference type="HOGENOM" id="CLU_030510_0_0_1"/>
<evidence type="ECO:0000313" key="1">
    <source>
        <dbReference type="EMBL" id="CCE65250.1"/>
    </source>
</evidence>
<dbReference type="EMBL" id="HE612866">
    <property type="protein sequence ID" value="CCE65250.1"/>
    <property type="molecule type" value="Genomic_DNA"/>
</dbReference>
<organism evidence="1 2">
    <name type="scientific">Tetrapisispora phaffii (strain ATCC 24235 / CBS 4417 / NBRC 1672 / NRRL Y-8282 / UCD 70-5)</name>
    <name type="common">Yeast</name>
    <name type="synonym">Fabospora phaffii</name>
    <dbReference type="NCBI Taxonomy" id="1071381"/>
    <lineage>
        <taxon>Eukaryota</taxon>
        <taxon>Fungi</taxon>
        <taxon>Dikarya</taxon>
        <taxon>Ascomycota</taxon>
        <taxon>Saccharomycotina</taxon>
        <taxon>Saccharomycetes</taxon>
        <taxon>Saccharomycetales</taxon>
        <taxon>Saccharomycetaceae</taxon>
        <taxon>Tetrapisispora</taxon>
    </lineage>
</organism>
<reference evidence="1 2" key="1">
    <citation type="journal article" date="2011" name="Proc. Natl. Acad. Sci. U.S.A.">
        <title>Evolutionary erosion of yeast sex chromosomes by mating-type switching accidents.</title>
        <authorList>
            <person name="Gordon J.L."/>
            <person name="Armisen D."/>
            <person name="Proux-Wera E."/>
            <person name="Oheigeartaigh S.S."/>
            <person name="Byrne K.P."/>
            <person name="Wolfe K.H."/>
        </authorList>
    </citation>
    <scope>NUCLEOTIDE SEQUENCE [LARGE SCALE GENOMIC DNA]</scope>
    <source>
        <strain evidence="2">ATCC 24235 / CBS 4417 / NBRC 1672 / NRRL Y-8282 / UCD 70-5</strain>
    </source>
</reference>
<dbReference type="AlphaFoldDB" id="G8BZC2"/>
<evidence type="ECO:0000313" key="2">
    <source>
        <dbReference type="Proteomes" id="UP000005666"/>
    </source>
</evidence>
<keyword evidence="2" id="KW-1185">Reference proteome</keyword>
<dbReference type="OrthoDB" id="4036607at2759"/>
<dbReference type="eggNOG" id="ENOG502RY5S">
    <property type="taxonomic scope" value="Eukaryota"/>
</dbReference>
<gene>
    <name evidence="1" type="primary">TPHA0K01160</name>
    <name evidence="1" type="ordered locus">TPHA_0K01160</name>
</gene>
<dbReference type="KEGG" id="tpf:TPHA_0K01160"/>
<dbReference type="OMA" id="FTGHRFK"/>
<dbReference type="GeneID" id="11533383"/>
<dbReference type="Proteomes" id="UP000005666">
    <property type="component" value="Chromosome 11"/>
</dbReference>
<sequence length="548" mass="63547">MKTGKFPPEVFKLILNQLDNISVYSVLDYINILKENVDSLLLSLILDKLCFIALTMDKDSQSNFKKWKSLSPILKHSSIIYMSDAENDKVIIYKESIKKIIFIVDENTIIPSTFDLKKRIDFKNVNMGRIDFDILLCSYSNIELANKNSIMENAVTFLQQLPEWLLGRFSNHLMIEFENDGNEVDAGSDLFGILSENTSSYYDPSNYIHFRQITFLNLKKLFIRYTTIDTYIFNILSSSSRNHYNTAHLNTPTPQSIFKNYLTYLNVNCPVLQNITFRESIVPNANQDQTPINISKYIEKCNFIDLTINTIEKFKNNDVNLRFLFQLHSLKNWELPSIESFTGHRFKFETVTKGKADTYSASASLNENLSLLKELILKETRDASPYFRLNLIPEGVKHTKIINWAPLEHESNIGKFSYSKSPILFLNCSSLEHLQLKPLIKENARLIIIQGLYLPRLNELTFYELKDPTSKEVMKINEYNLKESISVSFSSWNDISEITRISVSNDSVVIRPYHFVFNIDNLKTKLPKLSLSNSFESYIDERQKFIVV</sequence>